<dbReference type="InterPro" id="IPR023631">
    <property type="entry name" value="Amidase_dom"/>
</dbReference>
<dbReference type="Pfam" id="PF01425">
    <property type="entry name" value="Amidase"/>
    <property type="match status" value="1"/>
</dbReference>
<gene>
    <name evidence="2" type="ORF">AcetOrient_orf01887</name>
</gene>
<proteinExistence type="predicted"/>
<evidence type="ECO:0000313" key="3">
    <source>
        <dbReference type="Proteomes" id="UP000270034"/>
    </source>
</evidence>
<dbReference type="GO" id="GO:0003824">
    <property type="term" value="F:catalytic activity"/>
    <property type="evidence" value="ECO:0007669"/>
    <property type="project" value="InterPro"/>
</dbReference>
<dbReference type="AlphaFoldDB" id="A0A2Z5ZHF4"/>
<evidence type="ECO:0000313" key="2">
    <source>
        <dbReference type="EMBL" id="BBC79607.1"/>
    </source>
</evidence>
<reference evidence="2 3" key="1">
    <citation type="submission" date="2018-02" db="EMBL/GenBank/DDBJ databases">
        <title>Acetobacter orientalis genome.</title>
        <authorList>
            <person name="Nakashima N."/>
            <person name="Tamura T."/>
        </authorList>
    </citation>
    <scope>NUCLEOTIDE SEQUENCE [LARGE SCALE GENOMIC DNA]</scope>
    <source>
        <strain evidence="2 3">FAN1</strain>
    </source>
</reference>
<accession>A0A2Z5ZHF4</accession>
<dbReference type="PANTHER" id="PTHR11895:SF176">
    <property type="entry name" value="AMIDASE AMID-RELATED"/>
    <property type="match status" value="1"/>
</dbReference>
<feature type="domain" description="Amidase" evidence="1">
    <location>
        <begin position="27"/>
        <end position="104"/>
    </location>
</feature>
<sequence>MPASPPLSLLATARALAQGHTTSLTLIEQALARISAPEGEGARTFTQVHTQAARGQAAKIDAHRKAGHPLPLLAGIPMSVKDLFDEAGSTTTAGSAVLAGSPPPNTMP</sequence>
<name>A0A2Z5ZHF4_9PROT</name>
<dbReference type="PANTHER" id="PTHR11895">
    <property type="entry name" value="TRANSAMIDASE"/>
    <property type="match status" value="1"/>
</dbReference>
<dbReference type="InterPro" id="IPR036928">
    <property type="entry name" value="AS_sf"/>
</dbReference>
<protein>
    <submittedName>
        <fullName evidence="2">Amidase</fullName>
    </submittedName>
</protein>
<organism evidence="2 3">
    <name type="scientific">Acetobacter orientalis</name>
    <dbReference type="NCBI Taxonomy" id="146474"/>
    <lineage>
        <taxon>Bacteria</taxon>
        <taxon>Pseudomonadati</taxon>
        <taxon>Pseudomonadota</taxon>
        <taxon>Alphaproteobacteria</taxon>
        <taxon>Acetobacterales</taxon>
        <taxon>Acetobacteraceae</taxon>
        <taxon>Acetobacter</taxon>
    </lineage>
</organism>
<dbReference type="KEGG" id="aot:AcetOri_orf01887"/>
<dbReference type="EMBL" id="AP018515">
    <property type="protein sequence ID" value="BBC79607.1"/>
    <property type="molecule type" value="Genomic_DNA"/>
</dbReference>
<dbReference type="InterPro" id="IPR000120">
    <property type="entry name" value="Amidase"/>
</dbReference>
<dbReference type="SUPFAM" id="SSF75304">
    <property type="entry name" value="Amidase signature (AS) enzymes"/>
    <property type="match status" value="1"/>
</dbReference>
<dbReference type="Gene3D" id="3.90.1300.10">
    <property type="entry name" value="Amidase signature (AS) domain"/>
    <property type="match status" value="1"/>
</dbReference>
<evidence type="ECO:0000259" key="1">
    <source>
        <dbReference type="Pfam" id="PF01425"/>
    </source>
</evidence>
<dbReference type="Proteomes" id="UP000270034">
    <property type="component" value="Chromosome"/>
</dbReference>